<dbReference type="EMBL" id="WKJJ01000007">
    <property type="protein sequence ID" value="MRV72737.1"/>
    <property type="molecule type" value="Genomic_DNA"/>
</dbReference>
<reference evidence="2 3" key="1">
    <citation type="submission" date="2019-11" db="EMBL/GenBank/DDBJ databases">
        <title>Novel species isolated from a subtropical stream in China.</title>
        <authorList>
            <person name="Lu H."/>
        </authorList>
    </citation>
    <scope>NUCLEOTIDE SEQUENCE [LARGE SCALE GENOMIC DNA]</scope>
    <source>
        <strain evidence="2 3">FT92W</strain>
    </source>
</reference>
<evidence type="ECO:0000313" key="3">
    <source>
        <dbReference type="Proteomes" id="UP000446768"/>
    </source>
</evidence>
<name>A0A7X2LU76_9BURK</name>
<evidence type="ECO:0008006" key="4">
    <source>
        <dbReference type="Google" id="ProtNLM"/>
    </source>
</evidence>
<sequence>MTPRSSLLQACRPHLLVAATLAAHCLYAAWLPPPGGKPEPVPAAPSTAWLRVASLGETEVAARLLMLHMQTFDEGQRWRDLDYAALATWLDRALDLDPRGQAPLLAAADVYGAVHDPVRVRIMLDWIARRFAEDPDRRWPWLAHGALLARHRLHDAALAQRYAQAIRLHATGPGVPAWARELEPLLAQASERDAARAIAGGLLVSGQVQDAAQLQWLERRLERHQP</sequence>
<feature type="signal peptide" evidence="1">
    <location>
        <begin position="1"/>
        <end position="28"/>
    </location>
</feature>
<dbReference type="Proteomes" id="UP000446768">
    <property type="component" value="Unassembled WGS sequence"/>
</dbReference>
<accession>A0A7X2LU76</accession>
<feature type="chain" id="PRO_5030647504" description="Tetratricopeptide repeat protein" evidence="1">
    <location>
        <begin position="29"/>
        <end position="226"/>
    </location>
</feature>
<organism evidence="2 3">
    <name type="scientific">Pseudoduganella rivuli</name>
    <dbReference type="NCBI Taxonomy" id="2666085"/>
    <lineage>
        <taxon>Bacteria</taxon>
        <taxon>Pseudomonadati</taxon>
        <taxon>Pseudomonadota</taxon>
        <taxon>Betaproteobacteria</taxon>
        <taxon>Burkholderiales</taxon>
        <taxon>Oxalobacteraceae</taxon>
        <taxon>Telluria group</taxon>
        <taxon>Pseudoduganella</taxon>
    </lineage>
</organism>
<dbReference type="RefSeq" id="WP_154374565.1">
    <property type="nucleotide sequence ID" value="NZ_WKJJ01000007.1"/>
</dbReference>
<dbReference type="AlphaFoldDB" id="A0A7X2LU76"/>
<evidence type="ECO:0000313" key="2">
    <source>
        <dbReference type="EMBL" id="MRV72737.1"/>
    </source>
</evidence>
<protein>
    <recommendedName>
        <fullName evidence="4">Tetratricopeptide repeat protein</fullName>
    </recommendedName>
</protein>
<proteinExistence type="predicted"/>
<keyword evidence="3" id="KW-1185">Reference proteome</keyword>
<keyword evidence="1" id="KW-0732">Signal</keyword>
<evidence type="ECO:0000256" key="1">
    <source>
        <dbReference type="SAM" id="SignalP"/>
    </source>
</evidence>
<comment type="caution">
    <text evidence="2">The sequence shown here is derived from an EMBL/GenBank/DDBJ whole genome shotgun (WGS) entry which is preliminary data.</text>
</comment>
<gene>
    <name evidence="2" type="ORF">GJ700_13565</name>
</gene>